<reference evidence="1" key="2">
    <citation type="journal article" date="2015" name="Data Brief">
        <title>Shoot transcriptome of the giant reed, Arundo donax.</title>
        <authorList>
            <person name="Barrero R.A."/>
            <person name="Guerrero F.D."/>
            <person name="Moolhuijzen P."/>
            <person name="Goolsby J.A."/>
            <person name="Tidwell J."/>
            <person name="Bellgard S.E."/>
            <person name="Bellgard M.I."/>
        </authorList>
    </citation>
    <scope>NUCLEOTIDE SEQUENCE</scope>
    <source>
        <tissue evidence="1">Shoot tissue taken approximately 20 cm above the soil surface</tissue>
    </source>
</reference>
<sequence>MSLTSLASLDSWGSLPYIPYFEQSCSDHFIVSLVVVFRNYISRKKLVSSSWDLVLFAVL</sequence>
<organism evidence="1">
    <name type="scientific">Arundo donax</name>
    <name type="common">Giant reed</name>
    <name type="synonym">Donax arundinaceus</name>
    <dbReference type="NCBI Taxonomy" id="35708"/>
    <lineage>
        <taxon>Eukaryota</taxon>
        <taxon>Viridiplantae</taxon>
        <taxon>Streptophyta</taxon>
        <taxon>Embryophyta</taxon>
        <taxon>Tracheophyta</taxon>
        <taxon>Spermatophyta</taxon>
        <taxon>Magnoliopsida</taxon>
        <taxon>Liliopsida</taxon>
        <taxon>Poales</taxon>
        <taxon>Poaceae</taxon>
        <taxon>PACMAD clade</taxon>
        <taxon>Arundinoideae</taxon>
        <taxon>Arundineae</taxon>
        <taxon>Arundo</taxon>
    </lineage>
</organism>
<reference evidence="1" key="1">
    <citation type="submission" date="2014-09" db="EMBL/GenBank/DDBJ databases">
        <authorList>
            <person name="Magalhaes I.L.F."/>
            <person name="Oliveira U."/>
            <person name="Santos F.R."/>
            <person name="Vidigal T.H.D.A."/>
            <person name="Brescovit A.D."/>
            <person name="Santos A.J."/>
        </authorList>
    </citation>
    <scope>NUCLEOTIDE SEQUENCE</scope>
    <source>
        <tissue evidence="1">Shoot tissue taken approximately 20 cm above the soil surface</tissue>
    </source>
</reference>
<proteinExistence type="predicted"/>
<dbReference type="EMBL" id="GBRH01248965">
    <property type="protein sequence ID" value="JAD48930.1"/>
    <property type="molecule type" value="Transcribed_RNA"/>
</dbReference>
<name>A0A0A9AIZ1_ARUDO</name>
<accession>A0A0A9AIZ1</accession>
<protein>
    <submittedName>
        <fullName evidence="1">Uncharacterized protein</fullName>
    </submittedName>
</protein>
<evidence type="ECO:0000313" key="1">
    <source>
        <dbReference type="EMBL" id="JAD48930.1"/>
    </source>
</evidence>
<dbReference type="AlphaFoldDB" id="A0A0A9AIZ1"/>